<dbReference type="EMBL" id="BMCH01000002">
    <property type="protein sequence ID" value="GGC26885.1"/>
    <property type="molecule type" value="Genomic_DNA"/>
</dbReference>
<dbReference type="Gene3D" id="3.40.50.1980">
    <property type="entry name" value="Nitrogenase molybdenum iron protein domain"/>
    <property type="match status" value="2"/>
</dbReference>
<keyword evidence="1" id="KW-0732">Signal</keyword>
<evidence type="ECO:0000259" key="2">
    <source>
        <dbReference type="PROSITE" id="PS50983"/>
    </source>
</evidence>
<sequence length="328" mass="35725">MKRILAGLSLCLGLGAPAALAAPERIVDGWYAHNATLIMLGASDRIIGTVISPSRFPWMVCLAPQLRQAQFFSSMTLNAEAVLALHPDLTFVTTQSHSVEGLQKLGLNAVAVGFTDFAGLLSTLDQSATLLDTPVAKAQARHYRQALSHLLAERAPKSGTPRILHIASFEPLTVDGDQSIIDEWIRDAGGVNAATGLHGNKRPVSLEQILSWAPDIIIMGADSGSPERLAGNALWLQIPAVMQHKVFRNPAGVFNWDRYSPELLLQIVWARQIVRNGAVDRPAMIGQIRDFYRDFYRHTLDEADAARILDAQPPLPEKCSGMSDKVGQ</sequence>
<name>A0ABQ1LPG1_9PROT</name>
<dbReference type="PANTHER" id="PTHR30535">
    <property type="entry name" value="VITAMIN B12-BINDING PROTEIN"/>
    <property type="match status" value="1"/>
</dbReference>
<evidence type="ECO:0000256" key="1">
    <source>
        <dbReference type="SAM" id="SignalP"/>
    </source>
</evidence>
<protein>
    <submittedName>
        <fullName evidence="3">ABC transporter substrate-binding protein</fullName>
    </submittedName>
</protein>
<dbReference type="InterPro" id="IPR002491">
    <property type="entry name" value="ABC_transptr_periplasmic_BD"/>
</dbReference>
<dbReference type="Pfam" id="PF01497">
    <property type="entry name" value="Peripla_BP_2"/>
    <property type="match status" value="1"/>
</dbReference>
<evidence type="ECO:0000313" key="3">
    <source>
        <dbReference type="EMBL" id="GGC26885.1"/>
    </source>
</evidence>
<dbReference type="RefSeq" id="WP_229719618.1">
    <property type="nucleotide sequence ID" value="NZ_BMCH01000002.1"/>
</dbReference>
<feature type="signal peptide" evidence="1">
    <location>
        <begin position="1"/>
        <end position="21"/>
    </location>
</feature>
<dbReference type="PANTHER" id="PTHR30535:SF34">
    <property type="entry name" value="MOLYBDATE-BINDING PROTEIN MOLA"/>
    <property type="match status" value="1"/>
</dbReference>
<accession>A0ABQ1LPG1</accession>
<dbReference type="PROSITE" id="PS50983">
    <property type="entry name" value="FE_B12_PBP"/>
    <property type="match status" value="1"/>
</dbReference>
<dbReference type="SUPFAM" id="SSF53807">
    <property type="entry name" value="Helical backbone' metal receptor"/>
    <property type="match status" value="1"/>
</dbReference>
<reference evidence="4" key="1">
    <citation type="journal article" date="2019" name="Int. J. Syst. Evol. Microbiol.">
        <title>The Global Catalogue of Microorganisms (GCM) 10K type strain sequencing project: providing services to taxonomists for standard genome sequencing and annotation.</title>
        <authorList>
            <consortium name="The Broad Institute Genomics Platform"/>
            <consortium name="The Broad Institute Genome Sequencing Center for Infectious Disease"/>
            <person name="Wu L."/>
            <person name="Ma J."/>
        </authorList>
    </citation>
    <scope>NUCLEOTIDE SEQUENCE [LARGE SCALE GENOMIC DNA]</scope>
    <source>
        <strain evidence="4">CCM 7132</strain>
    </source>
</reference>
<comment type="caution">
    <text evidence="3">The sequence shown here is derived from an EMBL/GenBank/DDBJ whole genome shotgun (WGS) entry which is preliminary data.</text>
</comment>
<dbReference type="InterPro" id="IPR050902">
    <property type="entry name" value="ABC_Transporter_SBP"/>
</dbReference>
<proteinExistence type="predicted"/>
<feature type="chain" id="PRO_5046572040" evidence="1">
    <location>
        <begin position="22"/>
        <end position="328"/>
    </location>
</feature>
<dbReference type="Gene3D" id="1.20.58.2180">
    <property type="match status" value="1"/>
</dbReference>
<gene>
    <name evidence="3" type="ORF">GCM10007207_10440</name>
</gene>
<organism evidence="3 4">
    <name type="scientific">Asaia siamensis</name>
    <dbReference type="NCBI Taxonomy" id="110479"/>
    <lineage>
        <taxon>Bacteria</taxon>
        <taxon>Pseudomonadati</taxon>
        <taxon>Pseudomonadota</taxon>
        <taxon>Alphaproteobacteria</taxon>
        <taxon>Acetobacterales</taxon>
        <taxon>Acetobacteraceae</taxon>
        <taxon>Asaia</taxon>
    </lineage>
</organism>
<keyword evidence="4" id="KW-1185">Reference proteome</keyword>
<dbReference type="Proteomes" id="UP000637769">
    <property type="component" value="Unassembled WGS sequence"/>
</dbReference>
<feature type="domain" description="Fe/B12 periplasmic-binding" evidence="2">
    <location>
        <begin position="25"/>
        <end position="281"/>
    </location>
</feature>
<evidence type="ECO:0000313" key="4">
    <source>
        <dbReference type="Proteomes" id="UP000637769"/>
    </source>
</evidence>